<feature type="region of interest" description="Disordered" evidence="2">
    <location>
        <begin position="193"/>
        <end position="213"/>
    </location>
</feature>
<feature type="compositionally biased region" description="Polar residues" evidence="2">
    <location>
        <begin position="199"/>
        <end position="209"/>
    </location>
</feature>
<dbReference type="EMBL" id="LNIX01000014">
    <property type="protein sequence ID" value="OXA46949.1"/>
    <property type="molecule type" value="Genomic_DNA"/>
</dbReference>
<evidence type="ECO:0000256" key="1">
    <source>
        <dbReference type="SAM" id="Coils"/>
    </source>
</evidence>
<dbReference type="AlphaFoldDB" id="A0A226DP16"/>
<accession>A0A226DP16</accession>
<dbReference type="Proteomes" id="UP000198287">
    <property type="component" value="Unassembled WGS sequence"/>
</dbReference>
<gene>
    <name evidence="3" type="ORF">Fcan01_18356</name>
    <name evidence="4" type="ORF">Fcan01_18369</name>
</gene>
<protein>
    <submittedName>
        <fullName evidence="4">Uncharacterized protein</fullName>
    </submittedName>
</protein>
<feature type="region of interest" description="Disordered" evidence="2">
    <location>
        <begin position="1"/>
        <end position="29"/>
    </location>
</feature>
<name>A0A226DP16_FOLCA</name>
<keyword evidence="1" id="KW-0175">Coiled coil</keyword>
<evidence type="ECO:0000313" key="5">
    <source>
        <dbReference type="Proteomes" id="UP000198287"/>
    </source>
</evidence>
<dbReference type="PANTHER" id="PTHR33324:SF2">
    <property type="entry name" value="MYB_SANT-LIKE DNA-BINDING DOMAIN-CONTAINING PROTEIN"/>
    <property type="match status" value="1"/>
</dbReference>
<feature type="coiled-coil region" evidence="1">
    <location>
        <begin position="287"/>
        <end position="314"/>
    </location>
</feature>
<sequence>MPPKQAKTKSTKQASKKTTPTETQSRREWTEREKKVILNYLLQTIQSGLSIEKPTASIYYGRLQIQTSEFENVTPTQIKNVVKNLKKSYDAIINWRNQTGEGIVDKEYVRDYILKKCPLFDILDEIYGTRASVNPPFIHETQGEYDDEQQDGAAAEPSDPLGNDKDELLDITEYGITHSEIEVEIGTENNTLDEVGTAPSVQKSGTFDSVNRKRKPPVMTSMGLMAEASKQRSDLAVHRLQFEKETFDRKEKMDMQALDLQKEDFLLKKEIELGKLDIERQKNQTFHEVEMKKMALEEQRLKNEERKLKLELAKYAS</sequence>
<evidence type="ECO:0000313" key="4">
    <source>
        <dbReference type="EMBL" id="OXA46949.1"/>
    </source>
</evidence>
<feature type="compositionally biased region" description="Low complexity" evidence="2">
    <location>
        <begin position="11"/>
        <end position="21"/>
    </location>
</feature>
<evidence type="ECO:0000256" key="2">
    <source>
        <dbReference type="SAM" id="MobiDB-lite"/>
    </source>
</evidence>
<feature type="compositionally biased region" description="Basic residues" evidence="2">
    <location>
        <begin position="1"/>
        <end position="10"/>
    </location>
</feature>
<evidence type="ECO:0000313" key="3">
    <source>
        <dbReference type="EMBL" id="OXA46911.1"/>
    </source>
</evidence>
<feature type="region of interest" description="Disordered" evidence="2">
    <location>
        <begin position="137"/>
        <end position="166"/>
    </location>
</feature>
<comment type="caution">
    <text evidence="4">The sequence shown here is derived from an EMBL/GenBank/DDBJ whole genome shotgun (WGS) entry which is preliminary data.</text>
</comment>
<proteinExistence type="predicted"/>
<organism evidence="4 5">
    <name type="scientific">Folsomia candida</name>
    <name type="common">Springtail</name>
    <dbReference type="NCBI Taxonomy" id="158441"/>
    <lineage>
        <taxon>Eukaryota</taxon>
        <taxon>Metazoa</taxon>
        <taxon>Ecdysozoa</taxon>
        <taxon>Arthropoda</taxon>
        <taxon>Hexapoda</taxon>
        <taxon>Collembola</taxon>
        <taxon>Entomobryomorpha</taxon>
        <taxon>Isotomoidea</taxon>
        <taxon>Isotomidae</taxon>
        <taxon>Proisotominae</taxon>
        <taxon>Folsomia</taxon>
    </lineage>
</organism>
<dbReference type="OMA" id="FYAKICE"/>
<dbReference type="PANTHER" id="PTHR33324">
    <property type="entry name" value="EXPRESSED PROTEIN"/>
    <property type="match status" value="1"/>
</dbReference>
<dbReference type="EMBL" id="LNIX01000014">
    <property type="protein sequence ID" value="OXA46911.1"/>
    <property type="molecule type" value="Genomic_DNA"/>
</dbReference>
<keyword evidence="5" id="KW-1185">Reference proteome</keyword>
<reference evidence="4 5" key="1">
    <citation type="submission" date="2015-12" db="EMBL/GenBank/DDBJ databases">
        <title>The genome of Folsomia candida.</title>
        <authorList>
            <person name="Faddeeva A."/>
            <person name="Derks M.F."/>
            <person name="Anvar Y."/>
            <person name="Smit S."/>
            <person name="Van Straalen N."/>
            <person name="Roelofs D."/>
        </authorList>
    </citation>
    <scope>NUCLEOTIDE SEQUENCE [LARGE SCALE GENOMIC DNA]</scope>
    <source>
        <strain evidence="4 5">VU population</strain>
        <tissue evidence="4">Whole body</tissue>
    </source>
</reference>